<dbReference type="EC" id="3.4.19.12" evidence="3 11"/>
<dbReference type="GO" id="GO:0016579">
    <property type="term" value="P:protein deubiquitination"/>
    <property type="evidence" value="ECO:0007669"/>
    <property type="project" value="TreeGrafter"/>
</dbReference>
<dbReference type="PROSITE" id="PS50007">
    <property type="entry name" value="PIPLC_X_DOMAIN"/>
    <property type="match status" value="1"/>
</dbReference>
<dbReference type="PROSITE" id="PS52048">
    <property type="entry name" value="UCH_DOMAIN"/>
    <property type="match status" value="1"/>
</dbReference>
<dbReference type="FunFam" id="3.40.532.10:FF:000006">
    <property type="entry name" value="Ubiquitin carboxyl-terminal hydrolase"/>
    <property type="match status" value="1"/>
</dbReference>
<evidence type="ECO:0000313" key="14">
    <source>
        <dbReference type="Proteomes" id="UP000694844"/>
    </source>
</evidence>
<dbReference type="Gene3D" id="3.40.532.10">
    <property type="entry name" value="Peptidase C12, ubiquitin carboxyl-terminal hydrolase"/>
    <property type="match status" value="1"/>
</dbReference>
<evidence type="ECO:0000256" key="12">
    <source>
        <dbReference type="SAM" id="MobiDB-lite"/>
    </source>
</evidence>
<feature type="region of interest" description="Disordered" evidence="12">
    <location>
        <begin position="134"/>
        <end position="158"/>
    </location>
</feature>
<accession>A0A8B8DMZ9</accession>
<dbReference type="GO" id="GO:0005737">
    <property type="term" value="C:cytoplasm"/>
    <property type="evidence" value="ECO:0007669"/>
    <property type="project" value="TreeGrafter"/>
</dbReference>
<evidence type="ECO:0000256" key="11">
    <source>
        <dbReference type="RuleBase" id="RU361215"/>
    </source>
</evidence>
<dbReference type="PROSITE" id="PS00140">
    <property type="entry name" value="UCH_1"/>
    <property type="match status" value="1"/>
</dbReference>
<feature type="domain" description="UCH catalytic" evidence="13">
    <location>
        <begin position="6"/>
        <end position="222"/>
    </location>
</feature>
<gene>
    <name evidence="15" type="primary">LOC111127468</name>
</gene>
<comment type="similarity">
    <text evidence="2 10 11">Belongs to the peptidase C12 family.</text>
</comment>
<evidence type="ECO:0000256" key="2">
    <source>
        <dbReference type="ARBA" id="ARBA00009326"/>
    </source>
</evidence>
<dbReference type="PANTHER" id="PTHR10589">
    <property type="entry name" value="UBIQUITIN CARBOXYL-TERMINAL HYDROLASE"/>
    <property type="match status" value="1"/>
</dbReference>
<evidence type="ECO:0000256" key="7">
    <source>
        <dbReference type="ARBA" id="ARBA00022807"/>
    </source>
</evidence>
<keyword evidence="4 11" id="KW-0645">Protease</keyword>
<dbReference type="KEGG" id="cvn:111127468"/>
<evidence type="ECO:0000256" key="3">
    <source>
        <dbReference type="ARBA" id="ARBA00012759"/>
    </source>
</evidence>
<dbReference type="RefSeq" id="XP_022328361.1">
    <property type="nucleotide sequence ID" value="XM_022472653.1"/>
</dbReference>
<organism evidence="14 15">
    <name type="scientific">Crassostrea virginica</name>
    <name type="common">Eastern oyster</name>
    <dbReference type="NCBI Taxonomy" id="6565"/>
    <lineage>
        <taxon>Eukaryota</taxon>
        <taxon>Metazoa</taxon>
        <taxon>Spiralia</taxon>
        <taxon>Lophotrochozoa</taxon>
        <taxon>Mollusca</taxon>
        <taxon>Bivalvia</taxon>
        <taxon>Autobranchia</taxon>
        <taxon>Pteriomorphia</taxon>
        <taxon>Ostreida</taxon>
        <taxon>Ostreoidea</taxon>
        <taxon>Ostreidae</taxon>
        <taxon>Crassostrea</taxon>
    </lineage>
</organism>
<keyword evidence="7 11" id="KW-0788">Thiol protease</keyword>
<dbReference type="CDD" id="cd09616">
    <property type="entry name" value="Peptidase_C12_UCH_L1_L3"/>
    <property type="match status" value="1"/>
</dbReference>
<dbReference type="GO" id="GO:0006511">
    <property type="term" value="P:ubiquitin-dependent protein catabolic process"/>
    <property type="evidence" value="ECO:0007669"/>
    <property type="project" value="UniProtKB-UniRule"/>
</dbReference>
<reference evidence="15" key="1">
    <citation type="submission" date="2025-08" db="UniProtKB">
        <authorList>
            <consortium name="RefSeq"/>
        </authorList>
    </citation>
    <scope>IDENTIFICATION</scope>
    <source>
        <tissue evidence="15">Whole sample</tissue>
    </source>
</reference>
<evidence type="ECO:0000256" key="1">
    <source>
        <dbReference type="ARBA" id="ARBA00000707"/>
    </source>
</evidence>
<feature type="compositionally biased region" description="Polar residues" evidence="12">
    <location>
        <begin position="146"/>
        <end position="158"/>
    </location>
</feature>
<dbReference type="InterPro" id="IPR038765">
    <property type="entry name" value="Papain-like_cys_pep_sf"/>
</dbReference>
<evidence type="ECO:0000256" key="8">
    <source>
        <dbReference type="ARBA" id="ARBA00055560"/>
    </source>
</evidence>
<evidence type="ECO:0000256" key="4">
    <source>
        <dbReference type="ARBA" id="ARBA00022670"/>
    </source>
</evidence>
<keyword evidence="14" id="KW-1185">Reference proteome</keyword>
<dbReference type="SUPFAM" id="SSF54001">
    <property type="entry name" value="Cysteine proteinases"/>
    <property type="match status" value="1"/>
</dbReference>
<evidence type="ECO:0000256" key="10">
    <source>
        <dbReference type="PROSITE-ProRule" id="PRU01393"/>
    </source>
</evidence>
<evidence type="ECO:0000256" key="5">
    <source>
        <dbReference type="ARBA" id="ARBA00022786"/>
    </source>
</evidence>
<name>A0A8B8DMZ9_CRAVI</name>
<evidence type="ECO:0000313" key="15">
    <source>
        <dbReference type="RefSeq" id="XP_022328361.1"/>
    </source>
</evidence>
<comment type="catalytic activity">
    <reaction evidence="1 11">
        <text>Thiol-dependent hydrolysis of ester, thioester, amide, peptide and isopeptide bonds formed by the C-terminal Gly of ubiquitin (a 76-residue protein attached to proteins as an intracellular targeting signal).</text>
        <dbReference type="EC" id="3.4.19.12"/>
    </reaction>
</comment>
<sequence length="224" mass="24787">MADKISWIPLESNPDVLNKYIHNLGVPKEWQFVDVYGLDSDLLSMVPRPVAAVVLLYPITEKSEATPLGEKKSDAGLYFVKQTIRNACGTVAIVHALANNQDKIAFLDDKHFAKFLKTTLNLSAEKRAEILQEDQDMGSAHDDTAQEGQTKAPSSDSDINTHFVSFVCKDGGLYQLNGRDEAPIYHGPSTADTLLEDTAKVAKQFMERDPDEVKFTLMALSKVD</sequence>
<protein>
    <recommendedName>
        <fullName evidence="9 11">Ubiquitin carboxyl-terminal hydrolase</fullName>
        <ecNumber evidence="3 11">3.4.19.12</ecNumber>
    </recommendedName>
</protein>
<dbReference type="InterPro" id="IPR001578">
    <property type="entry name" value="Peptidase_C12_UCH"/>
</dbReference>
<dbReference type="InterPro" id="IPR036959">
    <property type="entry name" value="Peptidase_C12_UCH_sf"/>
</dbReference>
<dbReference type="AlphaFoldDB" id="A0A8B8DMZ9"/>
<evidence type="ECO:0000256" key="9">
    <source>
        <dbReference type="ARBA" id="ARBA00073226"/>
    </source>
</evidence>
<dbReference type="GO" id="GO:0004843">
    <property type="term" value="F:cysteine-type deubiquitinase activity"/>
    <property type="evidence" value="ECO:0007669"/>
    <property type="project" value="UniProtKB-EC"/>
</dbReference>
<dbReference type="PRINTS" id="PR00707">
    <property type="entry name" value="UBCTHYDRLASE"/>
</dbReference>
<proteinExistence type="inferred from homology"/>
<evidence type="ECO:0000259" key="13">
    <source>
        <dbReference type="PROSITE" id="PS52048"/>
    </source>
</evidence>
<dbReference type="OrthoDB" id="427186at2759"/>
<evidence type="ECO:0000256" key="6">
    <source>
        <dbReference type="ARBA" id="ARBA00022801"/>
    </source>
</evidence>
<dbReference type="PANTHER" id="PTHR10589:SF17">
    <property type="entry name" value="UBIQUITIN CARBOXYL-TERMINAL HYDROLASE"/>
    <property type="match status" value="1"/>
</dbReference>
<dbReference type="Proteomes" id="UP000694844">
    <property type="component" value="Chromosome 3"/>
</dbReference>
<comment type="caution">
    <text evidence="10">Lacks conserved residue(s) required for the propagation of feature annotation.</text>
</comment>
<dbReference type="InterPro" id="IPR057254">
    <property type="entry name" value="UCH_AS"/>
</dbReference>
<keyword evidence="6 11" id="KW-0378">Hydrolase</keyword>
<dbReference type="GeneID" id="111127468"/>
<dbReference type="Pfam" id="PF01088">
    <property type="entry name" value="Peptidase_C12"/>
    <property type="match status" value="1"/>
</dbReference>
<keyword evidence="5 11" id="KW-0833">Ubl conjugation pathway</keyword>
<comment type="function">
    <text evidence="8">Ubiquitin-protein hydrolase is involved both in the processing of ubiquitin precursors and of ubiquitinated proteins. This enzyme is a thiol protease that recognizes and hydrolyzes a peptide bond at the C-terminal glycine of ubiquitin.</text>
</comment>